<keyword evidence="2" id="KW-0677">Repeat</keyword>
<dbReference type="Proteomes" id="UP000837801">
    <property type="component" value="Unassembled WGS sequence"/>
</dbReference>
<dbReference type="GO" id="GO:0005737">
    <property type="term" value="C:cytoplasm"/>
    <property type="evidence" value="ECO:0007669"/>
    <property type="project" value="TreeGrafter"/>
</dbReference>
<protein>
    <submittedName>
        <fullName evidence="5">Protein Pac2p</fullName>
    </submittedName>
</protein>
<dbReference type="InterPro" id="IPR000938">
    <property type="entry name" value="CAP-Gly_domain"/>
</dbReference>
<evidence type="ECO:0000256" key="3">
    <source>
        <dbReference type="ARBA" id="ARBA00023186"/>
    </source>
</evidence>
<reference evidence="5" key="1">
    <citation type="submission" date="2022-03" db="EMBL/GenBank/DDBJ databases">
        <authorList>
            <person name="Legras J.-L."/>
            <person name="Devillers H."/>
            <person name="Grondin C."/>
        </authorList>
    </citation>
    <scope>NUCLEOTIDE SEQUENCE</scope>
    <source>
        <strain evidence="5">CLIB 1423</strain>
    </source>
</reference>
<dbReference type="Pfam" id="PF01302">
    <property type="entry name" value="CAP_GLY"/>
    <property type="match status" value="1"/>
</dbReference>
<dbReference type="SUPFAM" id="SSF74924">
    <property type="entry name" value="Cap-Gly domain"/>
    <property type="match status" value="1"/>
</dbReference>
<keyword evidence="1" id="KW-0433">Leucine-rich repeat</keyword>
<dbReference type="InterPro" id="IPR032675">
    <property type="entry name" value="LRR_dom_sf"/>
</dbReference>
<dbReference type="InterPro" id="IPR029071">
    <property type="entry name" value="Ubiquitin-like_domsf"/>
</dbReference>
<evidence type="ECO:0000256" key="2">
    <source>
        <dbReference type="ARBA" id="ARBA00022737"/>
    </source>
</evidence>
<dbReference type="EMBL" id="CAKXYY010000007">
    <property type="protein sequence ID" value="CAH2352599.1"/>
    <property type="molecule type" value="Genomic_DNA"/>
</dbReference>
<organism evidence="5 6">
    <name type="scientific">[Candida] railenensis</name>
    <dbReference type="NCBI Taxonomy" id="45579"/>
    <lineage>
        <taxon>Eukaryota</taxon>
        <taxon>Fungi</taxon>
        <taxon>Dikarya</taxon>
        <taxon>Ascomycota</taxon>
        <taxon>Saccharomycotina</taxon>
        <taxon>Pichiomycetes</taxon>
        <taxon>Debaryomycetaceae</taxon>
        <taxon>Kurtzmaniella</taxon>
    </lineage>
</organism>
<dbReference type="PANTHER" id="PTHR15454">
    <property type="entry name" value="NISCHARIN RELATED"/>
    <property type="match status" value="1"/>
</dbReference>
<dbReference type="PROSITE" id="PS50245">
    <property type="entry name" value="CAP_GLY_2"/>
    <property type="match status" value="1"/>
</dbReference>
<dbReference type="Gene3D" id="3.10.20.90">
    <property type="entry name" value="Phosphatidylinositol 3-kinase Catalytic Subunit, Chain A, domain 1"/>
    <property type="match status" value="1"/>
</dbReference>
<proteinExistence type="predicted"/>
<keyword evidence="6" id="KW-1185">Reference proteome</keyword>
<dbReference type="InterPro" id="IPR036859">
    <property type="entry name" value="CAP-Gly_dom_sf"/>
</dbReference>
<name>A0A9P0VYK7_9ASCO</name>
<dbReference type="Gene3D" id="2.30.30.190">
    <property type="entry name" value="CAP Gly-rich-like domain"/>
    <property type="match status" value="1"/>
</dbReference>
<dbReference type="InterPro" id="IPR001611">
    <property type="entry name" value="Leu-rich_rpt"/>
</dbReference>
<dbReference type="AlphaFoldDB" id="A0A9P0VYK7"/>
<sequence length="508" mass="57774">MSVGDRVITTEGFFGTIRYVGTVPAWGQTVAFGIEWDQAERGKNDGTLQGVRYFQTKKPTSGSFLKSSSNKLDHSRSTFVSAMHYSYGSSEIQKEISFGTKTTQSLGFEKLSKMQSNFSNLRVVSLQRCNISLAATTREELEVQLAQLQHLTTLDLGYNLFSDIQQVWQIVDQLKGLEELTLNGNKFTGTEIEKNEASSPITCLNLRALHLIDTGLSLVQVGEMLKKFPNLQVLTLSSNGYRDEDIVLSMFPSSLRSLDLSFNELTKIPDFHHLTTVNLSNNRIKYCSVPHNASQVKGLDLRYNEIDSWDEIDHVYLSFTNLSEIRINGNPILQDLSIDDMTINLIARLDCTHERSGTGIAKLNGTYLSKDEIANSELYFISMVQKGTYRYNLSSKRWKQLTRKHNMKQETVVRDVEEITKLQSKILNLQVVIEDKIIQRTFLKTNTVLKIKGIIGRLIKIPVINIRLKYFITEAEDEGQMEKIMDDNFAIIDTYDLEKGQKIYIEIV</sequence>
<gene>
    <name evidence="5" type="ORF">CLIB1423_07S03202</name>
</gene>
<dbReference type="PROSITE" id="PS51450">
    <property type="entry name" value="LRR"/>
    <property type="match status" value="1"/>
</dbReference>
<evidence type="ECO:0000259" key="4">
    <source>
        <dbReference type="PROSITE" id="PS50245"/>
    </source>
</evidence>
<accession>A0A9P0VYK7</accession>
<dbReference type="SUPFAM" id="SSF54236">
    <property type="entry name" value="Ubiquitin-like"/>
    <property type="match status" value="1"/>
</dbReference>
<comment type="caution">
    <text evidence="5">The sequence shown here is derived from an EMBL/GenBank/DDBJ whole genome shotgun (WGS) entry which is preliminary data.</text>
</comment>
<dbReference type="Gene3D" id="3.80.10.10">
    <property type="entry name" value="Ribonuclease Inhibitor"/>
    <property type="match status" value="3"/>
</dbReference>
<evidence type="ECO:0000313" key="6">
    <source>
        <dbReference type="Proteomes" id="UP000837801"/>
    </source>
</evidence>
<dbReference type="SMART" id="SM00365">
    <property type="entry name" value="LRR_SD22"/>
    <property type="match status" value="3"/>
</dbReference>
<dbReference type="OrthoDB" id="5273213at2759"/>
<dbReference type="Pfam" id="PF00560">
    <property type="entry name" value="LRR_1"/>
    <property type="match status" value="1"/>
</dbReference>
<feature type="domain" description="CAP-Gly" evidence="4">
    <location>
        <begin position="33"/>
        <end position="66"/>
    </location>
</feature>
<dbReference type="SMART" id="SM01052">
    <property type="entry name" value="CAP_GLY"/>
    <property type="match status" value="1"/>
</dbReference>
<evidence type="ECO:0000313" key="5">
    <source>
        <dbReference type="EMBL" id="CAH2352599.1"/>
    </source>
</evidence>
<keyword evidence="3" id="KW-0143">Chaperone</keyword>
<evidence type="ECO:0000256" key="1">
    <source>
        <dbReference type="ARBA" id="ARBA00022614"/>
    </source>
</evidence>
<dbReference type="PROSITE" id="PS00845">
    <property type="entry name" value="CAP_GLY_1"/>
    <property type="match status" value="1"/>
</dbReference>
<dbReference type="SUPFAM" id="SSF52058">
    <property type="entry name" value="L domain-like"/>
    <property type="match status" value="1"/>
</dbReference>